<gene>
    <name evidence="1" type="ORF">PYW08_006519</name>
</gene>
<sequence length="782" mass="84236">MSLPVLTCPHCPGSSRVFSVHGLRVHMGRMHKNAARSGAVSQVSLVDTVNISTSGQGPAALSPAQSPLDGLAACKANIPVLRHIPKGARNQAAGKLCDIIDSCVTNNGVDEWSALLSFAYTALRVPAKELPGNMTSKVKSNIMSSVNSHDDELYVSRKSGSRSIKKIIETKVFEGDFRGAVRLLMSDDSFAPGDADTLASLKLKHPDPSRPLSFPPEPDPSITVLSVTVEDVLSALASFYSGSAAGLDGIRPGHLKELVSVSAGENGRRLVGCLTRLANFLLSGQLNPCVCPFLYGASLFALEKKDGGVRPIAVGSVFRRLTAKLACRAVKEDMARYLQPHQLGFGTRLGCEAAIHATRTFVMNPENEDSIVLKLDIRNAFNTLERDVLLSEVKEKIPSIYPFLHQDLEALVPRLRDLGLEVNPSKCEFFPCSSEARTHFSRFNSFLPGLRELSSSNFNLLGSPIFLSAVPEAITSRTQLLLSAQERLKDLSAHVAIILLRMCFALPKITYLMRTTPTWLCPEEVSSFDNALKLVVQSVLNVSLDGPQWRQAALPIRCGGLGVRCARDVGLPAFLASAHGVADLVTVLLGTNGDGGSMPFVSDAVSAWLSLSSDAAIPESKHVQRAWDDIGVKLLQEHLLGGAVGVDKARLRAVSQPESGAWLQAIPSPHLGTLLDDDSLRVAVALRLGCRVCEPHICTCGSMVEADGHHALSCRRCTGRFPRHHALNDIIRRALVSANIPCVLEPPGLSRSDVVGSAALDRIYIVVLAFVRDFFCIEVGLF</sequence>
<evidence type="ECO:0000313" key="1">
    <source>
        <dbReference type="EMBL" id="KAJ8721054.1"/>
    </source>
</evidence>
<dbReference type="Proteomes" id="UP001231649">
    <property type="component" value="Chromosome 19"/>
</dbReference>
<reference evidence="1" key="1">
    <citation type="submission" date="2023-03" db="EMBL/GenBank/DDBJ databases">
        <title>Chromosome-level genomes of two armyworms, Mythimna separata and Mythimna loreyi, provide insights into the biosynthesis and reception of sex pheromones.</title>
        <authorList>
            <person name="Zhao H."/>
        </authorList>
    </citation>
    <scope>NUCLEOTIDE SEQUENCE</scope>
    <source>
        <strain evidence="1">BeijingLab</strain>
    </source>
</reference>
<protein>
    <submittedName>
        <fullName evidence="1">Uncharacterized protein</fullName>
    </submittedName>
</protein>
<accession>A0ACC2QPW2</accession>
<name>A0ACC2QPW2_9NEOP</name>
<evidence type="ECO:0000313" key="2">
    <source>
        <dbReference type="Proteomes" id="UP001231649"/>
    </source>
</evidence>
<comment type="caution">
    <text evidence="1">The sequence shown here is derived from an EMBL/GenBank/DDBJ whole genome shotgun (WGS) entry which is preliminary data.</text>
</comment>
<dbReference type="EMBL" id="CM056795">
    <property type="protein sequence ID" value="KAJ8721054.1"/>
    <property type="molecule type" value="Genomic_DNA"/>
</dbReference>
<proteinExistence type="predicted"/>
<organism evidence="1 2">
    <name type="scientific">Mythimna loreyi</name>
    <dbReference type="NCBI Taxonomy" id="667449"/>
    <lineage>
        <taxon>Eukaryota</taxon>
        <taxon>Metazoa</taxon>
        <taxon>Ecdysozoa</taxon>
        <taxon>Arthropoda</taxon>
        <taxon>Hexapoda</taxon>
        <taxon>Insecta</taxon>
        <taxon>Pterygota</taxon>
        <taxon>Neoptera</taxon>
        <taxon>Endopterygota</taxon>
        <taxon>Lepidoptera</taxon>
        <taxon>Glossata</taxon>
        <taxon>Ditrysia</taxon>
        <taxon>Noctuoidea</taxon>
        <taxon>Noctuidae</taxon>
        <taxon>Noctuinae</taxon>
        <taxon>Hadenini</taxon>
        <taxon>Mythimna</taxon>
    </lineage>
</organism>
<keyword evidence="2" id="KW-1185">Reference proteome</keyword>